<dbReference type="SUPFAM" id="SSF53335">
    <property type="entry name" value="S-adenosyl-L-methionine-dependent methyltransferases"/>
    <property type="match status" value="1"/>
</dbReference>
<evidence type="ECO:0000259" key="10">
    <source>
        <dbReference type="Pfam" id="PF13847"/>
    </source>
</evidence>
<accession>A0A1Y5I704</accession>
<name>A0A1Y5I704_OSTTA</name>
<dbReference type="GO" id="GO:0032259">
    <property type="term" value="P:methylation"/>
    <property type="evidence" value="ECO:0007669"/>
    <property type="project" value="UniProtKB-KW"/>
</dbReference>
<comment type="catalytic activity">
    <reaction evidence="6">
        <text>arsenic triglutathione + [thioredoxin]-dithiol + S-adenosyl-L-methionine + 2 H2O = methylarsonous acid + [thioredoxin]-disulfide + 3 glutathione + S-adenosyl-L-homocysteine + H(+)</text>
        <dbReference type="Rhea" id="RHEA:69460"/>
        <dbReference type="Rhea" id="RHEA-COMP:10698"/>
        <dbReference type="Rhea" id="RHEA-COMP:10700"/>
        <dbReference type="ChEBI" id="CHEBI:15377"/>
        <dbReference type="ChEBI" id="CHEBI:15378"/>
        <dbReference type="ChEBI" id="CHEBI:17826"/>
        <dbReference type="ChEBI" id="CHEBI:29950"/>
        <dbReference type="ChEBI" id="CHEBI:50058"/>
        <dbReference type="ChEBI" id="CHEBI:57856"/>
        <dbReference type="ChEBI" id="CHEBI:57925"/>
        <dbReference type="ChEBI" id="CHEBI:59789"/>
        <dbReference type="ChEBI" id="CHEBI:183640"/>
        <dbReference type="EC" id="2.1.1.137"/>
    </reaction>
</comment>
<evidence type="ECO:0000256" key="4">
    <source>
        <dbReference type="ARBA" id="ARBA00034521"/>
    </source>
</evidence>
<evidence type="ECO:0000313" key="11">
    <source>
        <dbReference type="EMBL" id="OUS45339.1"/>
    </source>
</evidence>
<evidence type="ECO:0000256" key="7">
    <source>
        <dbReference type="ARBA" id="ARBA00047943"/>
    </source>
</evidence>
<dbReference type="Proteomes" id="UP000195557">
    <property type="component" value="Unassembled WGS sequence"/>
</dbReference>
<evidence type="ECO:0000256" key="2">
    <source>
        <dbReference type="ARBA" id="ARBA00022691"/>
    </source>
</evidence>
<reference evidence="11" key="1">
    <citation type="submission" date="2017-04" db="EMBL/GenBank/DDBJ databases">
        <title>Population genomics of picophytoplankton unveils novel chromosome hypervariability.</title>
        <authorList>
            <consortium name="DOE Joint Genome Institute"/>
            <person name="Blanc-Mathieu R."/>
            <person name="Krasovec M."/>
            <person name="Hebrard M."/>
            <person name="Yau S."/>
            <person name="Desgranges E."/>
            <person name="Martin J."/>
            <person name="Schackwitz W."/>
            <person name="Kuo A."/>
            <person name="Salin G."/>
            <person name="Donnadieu C."/>
            <person name="Desdevises Y."/>
            <person name="Sanchez-Ferandin S."/>
            <person name="Moreau H."/>
            <person name="Rivals E."/>
            <person name="Grigoriev I.V."/>
            <person name="Grimsley N."/>
            <person name="Eyre-Walker A."/>
            <person name="Piganeau G."/>
        </authorList>
    </citation>
    <scope>NUCLEOTIDE SEQUENCE [LARGE SCALE GENOMIC DNA]</scope>
    <source>
        <strain evidence="11">RCC 1115</strain>
    </source>
</reference>
<dbReference type="CDD" id="cd02440">
    <property type="entry name" value="AdoMet_MTases"/>
    <property type="match status" value="1"/>
</dbReference>
<dbReference type="Gene3D" id="3.40.50.150">
    <property type="entry name" value="Vaccinia Virus protein VP39"/>
    <property type="match status" value="1"/>
</dbReference>
<feature type="region of interest" description="Disordered" evidence="9">
    <location>
        <begin position="254"/>
        <end position="278"/>
    </location>
</feature>
<dbReference type="PANTHER" id="PTHR43675">
    <property type="entry name" value="ARSENITE METHYLTRANSFERASE"/>
    <property type="match status" value="1"/>
</dbReference>
<evidence type="ECO:0000256" key="6">
    <source>
        <dbReference type="ARBA" id="ARBA00047941"/>
    </source>
</evidence>
<keyword evidence="11" id="KW-0489">Methyltransferase</keyword>
<dbReference type="InterPro" id="IPR029063">
    <property type="entry name" value="SAM-dependent_MTases_sf"/>
</dbReference>
<evidence type="ECO:0000256" key="5">
    <source>
        <dbReference type="ARBA" id="ARBA00034545"/>
    </source>
</evidence>
<keyword evidence="2" id="KW-0949">S-adenosyl-L-methionine</keyword>
<evidence type="ECO:0000256" key="1">
    <source>
        <dbReference type="ARBA" id="ARBA00022679"/>
    </source>
</evidence>
<dbReference type="EMBL" id="KZ155790">
    <property type="protein sequence ID" value="OUS45339.1"/>
    <property type="molecule type" value="Genomic_DNA"/>
</dbReference>
<protein>
    <recommendedName>
        <fullName evidence="5">Arsenite methyltransferase</fullName>
        <ecNumber evidence="4">2.1.1.137</ecNumber>
    </recommendedName>
</protein>
<keyword evidence="1 11" id="KW-0808">Transferase</keyword>
<dbReference type="PANTHER" id="PTHR43675:SF8">
    <property type="entry name" value="ARSENITE METHYLTRANSFERASE"/>
    <property type="match status" value="1"/>
</dbReference>
<dbReference type="Pfam" id="PF13847">
    <property type="entry name" value="Methyltransf_31"/>
    <property type="match status" value="1"/>
</dbReference>
<dbReference type="AlphaFoldDB" id="A0A1Y5I704"/>
<organism evidence="11">
    <name type="scientific">Ostreococcus tauri</name>
    <name type="common">Marine green alga</name>
    <dbReference type="NCBI Taxonomy" id="70448"/>
    <lineage>
        <taxon>Eukaryota</taxon>
        <taxon>Viridiplantae</taxon>
        <taxon>Chlorophyta</taxon>
        <taxon>Mamiellophyceae</taxon>
        <taxon>Mamiellales</taxon>
        <taxon>Bathycoccaceae</taxon>
        <taxon>Ostreococcus</taxon>
    </lineage>
</organism>
<feature type="domain" description="Methyltransferase" evidence="10">
    <location>
        <begin position="61"/>
        <end position="172"/>
    </location>
</feature>
<evidence type="ECO:0000256" key="3">
    <source>
        <dbReference type="ARBA" id="ARBA00034487"/>
    </source>
</evidence>
<proteinExistence type="inferred from homology"/>
<dbReference type="InterPro" id="IPR026669">
    <property type="entry name" value="Arsenite_MeTrfase-like"/>
</dbReference>
<comment type="catalytic activity">
    <reaction evidence="7">
        <text>arsenic triglutathione + 2 [thioredoxin]-dithiol + 2 S-adenosyl-L-methionine + H2O = dimethylarsinous acid + 2 [thioredoxin]-disulfide + 3 glutathione + 2 S-adenosyl-L-homocysteine + 2 H(+)</text>
        <dbReference type="Rhea" id="RHEA:69464"/>
        <dbReference type="Rhea" id="RHEA-COMP:10698"/>
        <dbReference type="Rhea" id="RHEA-COMP:10700"/>
        <dbReference type="ChEBI" id="CHEBI:15377"/>
        <dbReference type="ChEBI" id="CHEBI:15378"/>
        <dbReference type="ChEBI" id="CHEBI:23808"/>
        <dbReference type="ChEBI" id="CHEBI:29950"/>
        <dbReference type="ChEBI" id="CHEBI:50058"/>
        <dbReference type="ChEBI" id="CHEBI:57856"/>
        <dbReference type="ChEBI" id="CHEBI:57925"/>
        <dbReference type="ChEBI" id="CHEBI:59789"/>
        <dbReference type="ChEBI" id="CHEBI:183640"/>
        <dbReference type="EC" id="2.1.1.137"/>
    </reaction>
</comment>
<dbReference type="EC" id="2.1.1.137" evidence="4"/>
<gene>
    <name evidence="11" type="ORF">BE221DRAFT_213441</name>
</gene>
<dbReference type="GO" id="GO:0030791">
    <property type="term" value="F:arsenite methyltransferase activity"/>
    <property type="evidence" value="ECO:0007669"/>
    <property type="project" value="UniProtKB-EC"/>
</dbReference>
<evidence type="ECO:0000256" key="8">
    <source>
        <dbReference type="ARBA" id="ARBA00048428"/>
    </source>
</evidence>
<dbReference type="InterPro" id="IPR025714">
    <property type="entry name" value="Methyltranfer_dom"/>
</dbReference>
<evidence type="ECO:0000256" key="9">
    <source>
        <dbReference type="SAM" id="MobiDB-lite"/>
    </source>
</evidence>
<sequence>MTTPVAAYDALASGSDAFAPCCVPESDRAHIGYADADRAFVGDADLGLGCGAPVTRAMLAQGEAVLDLGSGGGADAFLAARAVGKFGRVTGVDASESMIRRARERARTMIDEGREEISAVEFRLGELESIPVESGTYDCVISNCVINLCGDKRRAFAEAFRALKPGGRLCEDVLRQMLRDVGFVRAEIVVKEESANYIKHWMPGSGAEDHVIAADVLAYKSRTFFGACERVMKRVSDVAYAVWLAQARHHAEHTDTMPRVEEPTCCTPGPEKKPVPKC</sequence>
<comment type="catalytic activity">
    <reaction evidence="8">
        <text>arsenic triglutathione + 3 [thioredoxin]-dithiol + 3 S-adenosyl-L-methionine = trimethylarsine + 3 [thioredoxin]-disulfide + 3 glutathione + 3 S-adenosyl-L-homocysteine + 3 H(+)</text>
        <dbReference type="Rhea" id="RHEA:69432"/>
        <dbReference type="Rhea" id="RHEA-COMP:10698"/>
        <dbReference type="Rhea" id="RHEA-COMP:10700"/>
        <dbReference type="ChEBI" id="CHEBI:15378"/>
        <dbReference type="ChEBI" id="CHEBI:27130"/>
        <dbReference type="ChEBI" id="CHEBI:29950"/>
        <dbReference type="ChEBI" id="CHEBI:50058"/>
        <dbReference type="ChEBI" id="CHEBI:57856"/>
        <dbReference type="ChEBI" id="CHEBI:57925"/>
        <dbReference type="ChEBI" id="CHEBI:59789"/>
        <dbReference type="ChEBI" id="CHEBI:183640"/>
        <dbReference type="EC" id="2.1.1.137"/>
    </reaction>
</comment>
<comment type="similarity">
    <text evidence="3">Belongs to the methyltransferase superfamily. Arsenite methyltransferase family.</text>
</comment>